<name>A0A6H0CA52_RHYFE</name>
<evidence type="ECO:0000256" key="2">
    <source>
        <dbReference type="ARBA" id="ARBA00022588"/>
    </source>
</evidence>
<evidence type="ECO:0000256" key="5">
    <source>
        <dbReference type="ARBA" id="ARBA00023157"/>
    </source>
</evidence>
<feature type="domain" description="N-acetylmuramoyl-L-alanine amidase" evidence="10">
    <location>
        <begin position="35"/>
        <end position="172"/>
    </location>
</feature>
<dbReference type="InterPro" id="IPR006619">
    <property type="entry name" value="PGRP_domain_met/bac"/>
</dbReference>
<keyword evidence="4 7" id="KW-0391">Immunity</keyword>
<feature type="chain" id="PRO_5033882302" description="Peptidoglycan-recognition protein" evidence="9">
    <location>
        <begin position="22"/>
        <end position="190"/>
    </location>
</feature>
<dbReference type="InterPro" id="IPR002502">
    <property type="entry name" value="Amidase_domain"/>
</dbReference>
<keyword evidence="2 7" id="KW-0399">Innate immunity</keyword>
<dbReference type="SMART" id="SM00644">
    <property type="entry name" value="Ami_2"/>
    <property type="match status" value="1"/>
</dbReference>
<proteinExistence type="evidence at transcript level"/>
<dbReference type="InterPro" id="IPR036505">
    <property type="entry name" value="Amidase/PGRP_sf"/>
</dbReference>
<evidence type="ECO:0000256" key="3">
    <source>
        <dbReference type="ARBA" id="ARBA00022729"/>
    </source>
</evidence>
<feature type="signal peptide" evidence="9">
    <location>
        <begin position="1"/>
        <end position="21"/>
    </location>
</feature>
<dbReference type="Pfam" id="PF01510">
    <property type="entry name" value="Amidase_2"/>
    <property type="match status" value="1"/>
</dbReference>
<dbReference type="GO" id="GO:0045087">
    <property type="term" value="P:innate immune response"/>
    <property type="evidence" value="ECO:0007669"/>
    <property type="project" value="UniProtKB-KW"/>
</dbReference>
<feature type="disulfide bond" evidence="8">
    <location>
        <begin position="60"/>
        <end position="66"/>
    </location>
</feature>
<dbReference type="CDD" id="cd06583">
    <property type="entry name" value="PGRP"/>
    <property type="match status" value="1"/>
</dbReference>
<protein>
    <recommendedName>
        <fullName evidence="7">Peptidoglycan-recognition protein</fullName>
    </recommendedName>
</protein>
<sequence>MFQSVTSFVALFAIFIATGHTCPSIINRAEWGARPALSTTTLTKNPAPYVVIHHSDTPSCLTFTACKQRLQNIQEHHMSVNGWEDIGYNFVIGSEGTVFEGRGWGLKGSHAKPYNARSIGICLMGKLQDNNPTAAQLMALESLIECGVEKGKITTGYRLIGHRQATKTACPGDKMFRILKNMPNFEPKPR</sequence>
<evidence type="ECO:0000256" key="8">
    <source>
        <dbReference type="PIRSR" id="PIRSR037945-1"/>
    </source>
</evidence>
<dbReference type="AlphaFoldDB" id="A0A6H0CA52"/>
<keyword evidence="14" id="KW-1185">Reference proteome</keyword>
<dbReference type="InterPro" id="IPR015510">
    <property type="entry name" value="PGRP"/>
</dbReference>
<evidence type="ECO:0000259" key="11">
    <source>
        <dbReference type="SMART" id="SM00701"/>
    </source>
</evidence>
<keyword evidence="5 8" id="KW-1015">Disulfide bond</keyword>
<dbReference type="PIRSF" id="PIRSF037945">
    <property type="entry name" value="PGRPs"/>
    <property type="match status" value="1"/>
</dbReference>
<feature type="domain" description="Peptidoglycan recognition protein family" evidence="11">
    <location>
        <begin position="23"/>
        <end position="166"/>
    </location>
</feature>
<dbReference type="EMBL" id="JAACXV010000013">
    <property type="protein sequence ID" value="KAF7287426.1"/>
    <property type="molecule type" value="Genomic_DNA"/>
</dbReference>
<reference evidence="13" key="1">
    <citation type="submission" date="2019-09" db="EMBL/GenBank/DDBJ databases">
        <title>A Secreted Short PGRP Regulates Gut Immunity to Maintain the Homeostasis of Intestinal Microbiota in Rhynchophorus ferrugineus Olivier (Coleoptera: Dryophthoridae).</title>
        <authorList>
            <person name="Wang X."/>
            <person name="Shi Z."/>
        </authorList>
    </citation>
    <scope>NUCLEOTIDE SEQUENCE</scope>
</reference>
<organism evidence="13">
    <name type="scientific">Rhynchophorus ferrugineus</name>
    <name type="common">Red palm weevil</name>
    <name type="synonym">Curculio ferrugineus</name>
    <dbReference type="NCBI Taxonomy" id="354439"/>
    <lineage>
        <taxon>Eukaryota</taxon>
        <taxon>Metazoa</taxon>
        <taxon>Ecdysozoa</taxon>
        <taxon>Arthropoda</taxon>
        <taxon>Hexapoda</taxon>
        <taxon>Insecta</taxon>
        <taxon>Pterygota</taxon>
        <taxon>Neoptera</taxon>
        <taxon>Endopterygota</taxon>
        <taxon>Coleoptera</taxon>
        <taxon>Polyphaga</taxon>
        <taxon>Cucujiformia</taxon>
        <taxon>Curculionidae</taxon>
        <taxon>Dryophthorinae</taxon>
        <taxon>Rhynchophorus</taxon>
    </lineage>
</organism>
<dbReference type="FunFam" id="3.40.80.10:FF:000001">
    <property type="entry name" value="Peptidoglycan recognition protein 1"/>
    <property type="match status" value="1"/>
</dbReference>
<reference evidence="12" key="2">
    <citation type="submission" date="2020-08" db="EMBL/GenBank/DDBJ databases">
        <title>Genome sequencing and assembly of the red palm weevil Rhynchophorus ferrugineus.</title>
        <authorList>
            <person name="Dias G.B."/>
            <person name="Bergman C.M."/>
            <person name="Manee M."/>
        </authorList>
    </citation>
    <scope>NUCLEOTIDE SEQUENCE</scope>
    <source>
        <strain evidence="12">AA-2017</strain>
        <tissue evidence="12">Whole larva</tissue>
    </source>
</reference>
<dbReference type="SUPFAM" id="SSF55846">
    <property type="entry name" value="N-acetylmuramoyl-L-alanine amidase-like"/>
    <property type="match status" value="1"/>
</dbReference>
<dbReference type="GO" id="GO:0008745">
    <property type="term" value="F:N-acetylmuramoyl-L-alanine amidase activity"/>
    <property type="evidence" value="ECO:0007669"/>
    <property type="project" value="InterPro"/>
</dbReference>
<dbReference type="SMR" id="A0A6H0CA52"/>
<gene>
    <name evidence="12" type="ORF">GWI33_001399</name>
</gene>
<evidence type="ECO:0000313" key="12">
    <source>
        <dbReference type="EMBL" id="KAF7287426.1"/>
    </source>
</evidence>
<evidence type="ECO:0000259" key="10">
    <source>
        <dbReference type="SMART" id="SM00644"/>
    </source>
</evidence>
<keyword evidence="3 9" id="KW-0732">Signal</keyword>
<dbReference type="PANTHER" id="PTHR11022">
    <property type="entry name" value="PEPTIDOGLYCAN RECOGNITION PROTEIN"/>
    <property type="match status" value="1"/>
</dbReference>
<evidence type="ECO:0000256" key="6">
    <source>
        <dbReference type="ARBA" id="ARBA00057187"/>
    </source>
</evidence>
<dbReference type="EMBL" id="MN528719">
    <property type="protein sequence ID" value="QIS62300.1"/>
    <property type="molecule type" value="mRNA"/>
</dbReference>
<dbReference type="SMART" id="SM00701">
    <property type="entry name" value="PGRP"/>
    <property type="match status" value="1"/>
</dbReference>
<comment type="similarity">
    <text evidence="1 7">Belongs to the N-acetylmuramoyl-L-alanine amidase 2 family.</text>
</comment>
<dbReference type="GO" id="GO:0009253">
    <property type="term" value="P:peptidoglycan catabolic process"/>
    <property type="evidence" value="ECO:0007669"/>
    <property type="project" value="InterPro"/>
</dbReference>
<dbReference type="InterPro" id="IPR017331">
    <property type="entry name" value="Peptidoglycan_recognition"/>
</dbReference>
<evidence type="ECO:0000256" key="7">
    <source>
        <dbReference type="PIRNR" id="PIRNR037945"/>
    </source>
</evidence>
<accession>A0A6H0CA52</accession>
<evidence type="ECO:0000313" key="13">
    <source>
        <dbReference type="EMBL" id="QIS62300.1"/>
    </source>
</evidence>
<dbReference type="Gene3D" id="3.40.80.10">
    <property type="entry name" value="Peptidoglycan recognition protein-like"/>
    <property type="match status" value="1"/>
</dbReference>
<dbReference type="OrthoDB" id="10001926at2759"/>
<dbReference type="GO" id="GO:0008270">
    <property type="term" value="F:zinc ion binding"/>
    <property type="evidence" value="ECO:0007669"/>
    <property type="project" value="InterPro"/>
</dbReference>
<dbReference type="Proteomes" id="UP000625711">
    <property type="component" value="Unassembled WGS sequence"/>
</dbReference>
<evidence type="ECO:0000256" key="9">
    <source>
        <dbReference type="SAM" id="SignalP"/>
    </source>
</evidence>
<dbReference type="GO" id="GO:0042834">
    <property type="term" value="F:peptidoglycan binding"/>
    <property type="evidence" value="ECO:0007669"/>
    <property type="project" value="InterPro"/>
</dbReference>
<evidence type="ECO:0000256" key="1">
    <source>
        <dbReference type="ARBA" id="ARBA00007553"/>
    </source>
</evidence>
<feature type="disulfide bond" evidence="8">
    <location>
        <begin position="22"/>
        <end position="146"/>
    </location>
</feature>
<dbReference type="PANTHER" id="PTHR11022:SF75">
    <property type="entry name" value="PEPTIDOGLYCAN-RECOGNITION PROTEIN SB1-RELATED"/>
    <property type="match status" value="1"/>
</dbReference>
<evidence type="ECO:0000256" key="4">
    <source>
        <dbReference type="ARBA" id="ARBA00022859"/>
    </source>
</evidence>
<evidence type="ECO:0000313" key="14">
    <source>
        <dbReference type="Proteomes" id="UP000625711"/>
    </source>
</evidence>
<comment type="function">
    <text evidence="6">Peptidoglycan-recognition protein probably involved in innate immunity by binding to peptidoglycans (PGN) of bacteria and activating the prophenoloxidase (proPO) cascade immune response. Binds to 1,3-beta-D-glucan and PGN.</text>
</comment>